<feature type="transmembrane region" description="Helical" evidence="1">
    <location>
        <begin position="199"/>
        <end position="226"/>
    </location>
</feature>
<accession>A0A381YVU2</accession>
<dbReference type="EMBL" id="UINC01019193">
    <property type="protein sequence ID" value="SVA81146.1"/>
    <property type="molecule type" value="Genomic_DNA"/>
</dbReference>
<feature type="transmembrane region" description="Helical" evidence="1">
    <location>
        <begin position="158"/>
        <end position="179"/>
    </location>
</feature>
<evidence type="ECO:0008006" key="3">
    <source>
        <dbReference type="Google" id="ProtNLM"/>
    </source>
</evidence>
<protein>
    <recommendedName>
        <fullName evidence="3">Divalent metal cation transporter</fullName>
    </recommendedName>
</protein>
<feature type="transmembrane region" description="Helical" evidence="1">
    <location>
        <begin position="348"/>
        <end position="367"/>
    </location>
</feature>
<name>A0A381YVU2_9ZZZZ</name>
<reference evidence="2" key="1">
    <citation type="submission" date="2018-05" db="EMBL/GenBank/DDBJ databases">
        <authorList>
            <person name="Lanie J.A."/>
            <person name="Ng W.-L."/>
            <person name="Kazmierczak K.M."/>
            <person name="Andrzejewski T.M."/>
            <person name="Davidsen T.M."/>
            <person name="Wayne K.J."/>
            <person name="Tettelin H."/>
            <person name="Glass J.I."/>
            <person name="Rusch D."/>
            <person name="Podicherti R."/>
            <person name="Tsui H.-C.T."/>
            <person name="Winkler M.E."/>
        </authorList>
    </citation>
    <scope>NUCLEOTIDE SEQUENCE</scope>
</reference>
<proteinExistence type="predicted"/>
<feature type="transmembrane region" description="Helical" evidence="1">
    <location>
        <begin position="413"/>
        <end position="432"/>
    </location>
</feature>
<feature type="transmembrane region" description="Helical" evidence="1">
    <location>
        <begin position="95"/>
        <end position="119"/>
    </location>
</feature>
<gene>
    <name evidence="2" type="ORF">METZ01_LOCUS134000</name>
</gene>
<feature type="transmembrane region" description="Helical" evidence="1">
    <location>
        <begin position="373"/>
        <end position="393"/>
    </location>
</feature>
<dbReference type="NCBIfam" id="NF037982">
    <property type="entry name" value="Nramp_1"/>
    <property type="match status" value="1"/>
</dbReference>
<keyword evidence="1" id="KW-0472">Membrane</keyword>
<evidence type="ECO:0000256" key="1">
    <source>
        <dbReference type="SAM" id="Phobius"/>
    </source>
</evidence>
<organism evidence="2">
    <name type="scientific">marine metagenome</name>
    <dbReference type="NCBI Taxonomy" id="408172"/>
    <lineage>
        <taxon>unclassified sequences</taxon>
        <taxon>metagenomes</taxon>
        <taxon>ecological metagenomes</taxon>
    </lineage>
</organism>
<keyword evidence="1" id="KW-0812">Transmembrane</keyword>
<feature type="transmembrane region" description="Helical" evidence="1">
    <location>
        <begin position="48"/>
        <end position="66"/>
    </location>
</feature>
<feature type="transmembrane region" description="Helical" evidence="1">
    <location>
        <begin position="300"/>
        <end position="320"/>
    </location>
</feature>
<evidence type="ECO:0000313" key="2">
    <source>
        <dbReference type="EMBL" id="SVA81146.1"/>
    </source>
</evidence>
<feature type="transmembrane region" description="Helical" evidence="1">
    <location>
        <begin position="131"/>
        <end position="151"/>
    </location>
</feature>
<dbReference type="AlphaFoldDB" id="A0A381YVU2"/>
<keyword evidence="1" id="KW-1133">Transmembrane helix</keyword>
<feature type="transmembrane region" description="Helical" evidence="1">
    <location>
        <begin position="247"/>
        <end position="267"/>
    </location>
</feature>
<sequence length="435" mass="46351">MSTGFGSSEVVAESTNSRLQNYLKSFGPGLLWAGSAIGVSHLVQSTRAGATAGFALAGVIVFALALKYPFFEYGPRYAAATGESLVEGYHRIGRWAVWLFLLLTVSTVVFSNAAIILFTSSLFQYALGMDVSPVLASAVVYAGCAGLLWVGHYKALDLAIKIVLLLLAISTLVAAVIVIPRADFSDLSLIPLPPRDGTIQLAFLLALAGWMPSDILVSCYNSLWTLAKDKASGVRASVSTARLDFKIAYAGTAILAFAFLTLGAGVMHGSGQEFSSAGAVFSTQLIDLYVQTLGEWTRPIMIVTALTAMLSTALTVADGYPRVIDRCVKVITIKDPAKTAHAEISSPYWIALITIGVLMTLVLQMFATSLTQMVDFVTIVAFLTGPILGYLNLRVITSPAVPREHQPGKVMLVYSYVGLLSLGAVALVFIVSRFV</sequence>